<dbReference type="EMBL" id="JAGSMN010001029">
    <property type="protein sequence ID" value="MBR7677685.1"/>
    <property type="molecule type" value="Genomic_DNA"/>
</dbReference>
<dbReference type="Proteomes" id="UP000675554">
    <property type="component" value="Unassembled WGS sequence"/>
</dbReference>
<keyword evidence="1" id="KW-0255">Endonuclease</keyword>
<accession>A0A8T4J137</accession>
<organism evidence="1 2">
    <name type="scientific">Streptomyces daliensis</name>
    <dbReference type="NCBI Taxonomy" id="299421"/>
    <lineage>
        <taxon>Bacteria</taxon>
        <taxon>Bacillati</taxon>
        <taxon>Actinomycetota</taxon>
        <taxon>Actinomycetes</taxon>
        <taxon>Kitasatosporales</taxon>
        <taxon>Streptomycetaceae</taxon>
        <taxon>Streptomyces</taxon>
    </lineage>
</organism>
<comment type="caution">
    <text evidence="1">The sequence shown here is derived from an EMBL/GenBank/DDBJ whole genome shotgun (WGS) entry which is preliminary data.</text>
</comment>
<dbReference type="GO" id="GO:0004519">
    <property type="term" value="F:endonuclease activity"/>
    <property type="evidence" value="ECO:0007669"/>
    <property type="project" value="UniProtKB-KW"/>
</dbReference>
<sequence length="194" mass="21615">MLRRLGTPPRSGARDYLRRRLIHHGIDTSHFARDPHARRPDIDETELRRAVEKSVSVAGVLRALGLPDSGAMRRRIGLGLTRYAIPTAHFTGQGHRHGRSAANRVPAARILRRLPPGSPRTRRPQLHRALQGTGAPYVCAECGTGEEWHGRRLVLEIDHVNGDRLDNRARNLRYLCPSCHSQTGTFANRAGGTQ</sequence>
<keyword evidence="2" id="KW-1185">Reference proteome</keyword>
<evidence type="ECO:0000313" key="1">
    <source>
        <dbReference type="EMBL" id="MBR7677685.1"/>
    </source>
</evidence>
<dbReference type="CDD" id="cd00085">
    <property type="entry name" value="HNHc"/>
    <property type="match status" value="1"/>
</dbReference>
<keyword evidence="1" id="KW-0540">Nuclease</keyword>
<dbReference type="InterPro" id="IPR003615">
    <property type="entry name" value="HNH_nuc"/>
</dbReference>
<keyword evidence="1" id="KW-0378">Hydrolase</keyword>
<evidence type="ECO:0000313" key="2">
    <source>
        <dbReference type="Proteomes" id="UP000675554"/>
    </source>
</evidence>
<proteinExistence type="predicted"/>
<gene>
    <name evidence="1" type="ORF">KDA82_32790</name>
</gene>
<dbReference type="AlphaFoldDB" id="A0A8T4J137"/>
<protein>
    <submittedName>
        <fullName evidence="1">HNH endonuclease</fullName>
    </submittedName>
</protein>
<name>A0A8T4J137_9ACTN</name>
<reference evidence="1" key="1">
    <citation type="submission" date="2021-04" db="EMBL/GenBank/DDBJ databases">
        <title>Sequencing of actinobacteria type strains.</title>
        <authorList>
            <person name="Nguyen G.-S."/>
            <person name="Wentzel A."/>
        </authorList>
    </citation>
    <scope>NUCLEOTIDE SEQUENCE</scope>
    <source>
        <strain evidence="1">DSM 42095</strain>
    </source>
</reference>